<dbReference type="KEGG" id="hdi:HDIA_1707"/>
<name>A0A2C9D528_9HYPH</name>
<dbReference type="EMBL" id="LT960614">
    <property type="protein sequence ID" value="SON55248.1"/>
    <property type="molecule type" value="Genomic_DNA"/>
</dbReference>
<dbReference type="Proteomes" id="UP000223606">
    <property type="component" value="Chromosome 1"/>
</dbReference>
<dbReference type="SUPFAM" id="SSF51735">
    <property type="entry name" value="NAD(P)-binding Rossmann-fold domains"/>
    <property type="match status" value="1"/>
</dbReference>
<dbReference type="NCBIfam" id="NF004846">
    <property type="entry name" value="PRK06197.1"/>
    <property type="match status" value="1"/>
</dbReference>
<dbReference type="AlphaFoldDB" id="A0A2C9D528"/>
<dbReference type="InterPro" id="IPR036291">
    <property type="entry name" value="NAD(P)-bd_dom_sf"/>
</dbReference>
<dbReference type="PANTHER" id="PTHR43157">
    <property type="entry name" value="PHOSPHATIDYLINOSITOL-GLYCAN BIOSYNTHESIS CLASS F PROTEIN-RELATED"/>
    <property type="match status" value="1"/>
</dbReference>
<organism evidence="2 3">
    <name type="scientific">Hartmannibacter diazotrophicus</name>
    <dbReference type="NCBI Taxonomy" id="1482074"/>
    <lineage>
        <taxon>Bacteria</taxon>
        <taxon>Pseudomonadati</taxon>
        <taxon>Pseudomonadota</taxon>
        <taxon>Alphaproteobacteria</taxon>
        <taxon>Hyphomicrobiales</taxon>
        <taxon>Pleomorphomonadaceae</taxon>
        <taxon>Hartmannibacter</taxon>
    </lineage>
</organism>
<accession>A0A2C9D528</accession>
<evidence type="ECO:0000313" key="2">
    <source>
        <dbReference type="EMBL" id="SON55248.1"/>
    </source>
</evidence>
<evidence type="ECO:0000313" key="3">
    <source>
        <dbReference type="Proteomes" id="UP000223606"/>
    </source>
</evidence>
<dbReference type="Pfam" id="PF00106">
    <property type="entry name" value="adh_short"/>
    <property type="match status" value="1"/>
</dbReference>
<sequence>MPSQNGRTIVVTGTGGLGFHDALALARAGGDVIIAGRNPRKGSDAVARIRQSVKHANVSFEPVDLADLASVAAFGQRLRDSRERIDTLINNAAVMTPPQRQTTTDGFELQFGTNYLGHFALTAHLLPLLRRGQDARVITLSSVAARGNATINFDDLQAEKAYRPMPVYAQSKLACLMFALELQRRGDEAGWGLMSIAAHPGISRTDLLHNAPGRYSAQGLLRSILWFLFQPAAQGALPTLFAATSPEARGGRYYGPDRFSETRGYPGEAAIPAAAREFHVARRLWDVSETLANVDFAAAAATPLNANSSGSSLAAEA</sequence>
<dbReference type="PRINTS" id="PR00081">
    <property type="entry name" value="GDHRDH"/>
</dbReference>
<keyword evidence="1 2" id="KW-0560">Oxidoreductase</keyword>
<dbReference type="PANTHER" id="PTHR43157:SF31">
    <property type="entry name" value="PHOSPHATIDYLINOSITOL-GLYCAN BIOSYNTHESIS CLASS F PROTEIN"/>
    <property type="match status" value="1"/>
</dbReference>
<proteinExistence type="predicted"/>
<dbReference type="EC" id="1.2.1.-" evidence="2"/>
<evidence type="ECO:0000256" key="1">
    <source>
        <dbReference type="ARBA" id="ARBA00023002"/>
    </source>
</evidence>
<protein>
    <submittedName>
        <fullName evidence="2">Fatty acyl-CoA reductase</fullName>
        <ecNumber evidence="2">1.2.1.-</ecNumber>
    </submittedName>
</protein>
<dbReference type="GO" id="GO:0016491">
    <property type="term" value="F:oxidoreductase activity"/>
    <property type="evidence" value="ECO:0007669"/>
    <property type="project" value="UniProtKB-KW"/>
</dbReference>
<dbReference type="InterPro" id="IPR002347">
    <property type="entry name" value="SDR_fam"/>
</dbReference>
<keyword evidence="3" id="KW-1185">Reference proteome</keyword>
<gene>
    <name evidence="2" type="primary">acr1</name>
    <name evidence="2" type="ORF">HDIA_1707</name>
</gene>
<reference evidence="3" key="1">
    <citation type="submission" date="2017-09" db="EMBL/GenBank/DDBJ databases">
        <title>Genome sequence of Nannocystis excedens DSM 71.</title>
        <authorList>
            <person name="Blom J."/>
        </authorList>
    </citation>
    <scope>NUCLEOTIDE SEQUENCE [LARGE SCALE GENOMIC DNA]</scope>
    <source>
        <strain evidence="3">type strain: E19</strain>
    </source>
</reference>
<dbReference type="CDD" id="cd05327">
    <property type="entry name" value="retinol-DH_like_SDR_c_like"/>
    <property type="match status" value="1"/>
</dbReference>
<dbReference type="Gene3D" id="3.40.50.720">
    <property type="entry name" value="NAD(P)-binding Rossmann-like Domain"/>
    <property type="match status" value="1"/>
</dbReference>
<dbReference type="NCBIfam" id="NF004513">
    <property type="entry name" value="PRK05854.1"/>
    <property type="match status" value="1"/>
</dbReference>